<feature type="transmembrane region" description="Helical" evidence="16">
    <location>
        <begin position="416"/>
        <end position="434"/>
    </location>
</feature>
<evidence type="ECO:0000313" key="19">
    <source>
        <dbReference type="EMBL" id="CAH0526210.1"/>
    </source>
</evidence>
<comment type="pathway">
    <text evidence="2 16">Glycan metabolism; bacterial cellulose biosynthesis.</text>
</comment>
<evidence type="ECO:0000256" key="4">
    <source>
        <dbReference type="ARBA" id="ARBA00012539"/>
    </source>
</evidence>
<feature type="transmembrane region" description="Helical" evidence="16">
    <location>
        <begin position="31"/>
        <end position="47"/>
    </location>
</feature>
<feature type="transmembrane region" description="Helical" evidence="16">
    <location>
        <begin position="494"/>
        <end position="512"/>
    </location>
</feature>
<proteinExistence type="inferred from homology"/>
<evidence type="ECO:0000313" key="20">
    <source>
        <dbReference type="Proteomes" id="UP000838160"/>
    </source>
</evidence>
<reference evidence="19" key="1">
    <citation type="submission" date="2021-12" db="EMBL/GenBank/DDBJ databases">
        <authorList>
            <person name="Rodrigo-Torres L."/>
            <person name="Arahal R. D."/>
            <person name="Lucena T."/>
        </authorList>
    </citation>
    <scope>NUCLEOTIDE SEQUENCE</scope>
    <source>
        <strain evidence="19">CECT 8226</strain>
    </source>
</reference>
<comment type="caution">
    <text evidence="19">The sequence shown here is derived from an EMBL/GenBank/DDBJ whole genome shotgun (WGS) entry which is preliminary data.</text>
</comment>
<evidence type="ECO:0000256" key="3">
    <source>
        <dbReference type="ARBA" id="ARBA00006739"/>
    </source>
</evidence>
<dbReference type="Proteomes" id="UP000838160">
    <property type="component" value="Unassembled WGS sequence"/>
</dbReference>
<feature type="transmembrane region" description="Helical" evidence="16">
    <location>
        <begin position="7"/>
        <end position="25"/>
    </location>
</feature>
<dbReference type="InterPro" id="IPR029044">
    <property type="entry name" value="Nucleotide-diphossugar_trans"/>
</dbReference>
<name>A0ABN8DHD3_9VIBR</name>
<dbReference type="SUPFAM" id="SSF141371">
    <property type="entry name" value="PilZ domain-like"/>
    <property type="match status" value="1"/>
</dbReference>
<comment type="function">
    <text evidence="16">Catalytic subunit of cellulose synthase. It polymerizes uridine 5'-diphosphate glucose to cellulose.</text>
</comment>
<dbReference type="EMBL" id="CAKLCM010000002">
    <property type="protein sequence ID" value="CAH0526210.1"/>
    <property type="molecule type" value="Genomic_DNA"/>
</dbReference>
<comment type="subcellular location">
    <subcellularLocation>
        <location evidence="1">Cell inner membrane</location>
        <topology evidence="1">Multi-pass membrane protein</topology>
    </subcellularLocation>
</comment>
<dbReference type="InterPro" id="IPR001173">
    <property type="entry name" value="Glyco_trans_2-like"/>
</dbReference>
<dbReference type="CDD" id="cd06421">
    <property type="entry name" value="CESA_CelA_like"/>
    <property type="match status" value="1"/>
</dbReference>
<comment type="cofactor">
    <cofactor evidence="16">
        <name>Mg(2+)</name>
        <dbReference type="ChEBI" id="CHEBI:18420"/>
    </cofactor>
</comment>
<dbReference type="Pfam" id="PF07238">
    <property type="entry name" value="PilZ"/>
    <property type="match status" value="1"/>
</dbReference>
<evidence type="ECO:0000256" key="2">
    <source>
        <dbReference type="ARBA" id="ARBA00005186"/>
    </source>
</evidence>
<evidence type="ECO:0000256" key="1">
    <source>
        <dbReference type="ARBA" id="ARBA00004429"/>
    </source>
</evidence>
<keyword evidence="10 16" id="KW-0808">Transferase</keyword>
<feature type="transmembrane region" description="Helical" evidence="16">
    <location>
        <begin position="524"/>
        <end position="543"/>
    </location>
</feature>
<keyword evidence="12 16" id="KW-0135">Cellulose biosynthesis</keyword>
<keyword evidence="6 16" id="KW-1003">Cell membrane</keyword>
<keyword evidence="13 16" id="KW-1133">Transmembrane helix</keyword>
<evidence type="ECO:0000256" key="15">
    <source>
        <dbReference type="ARBA" id="ARBA00048682"/>
    </source>
</evidence>
<dbReference type="Pfam" id="PF00535">
    <property type="entry name" value="Glycos_transf_2"/>
    <property type="match status" value="1"/>
</dbReference>
<dbReference type="InterPro" id="IPR009875">
    <property type="entry name" value="PilZ_domain"/>
</dbReference>
<dbReference type="SUPFAM" id="SSF53448">
    <property type="entry name" value="Nucleotide-diphospho-sugar transferases"/>
    <property type="match status" value="1"/>
</dbReference>
<dbReference type="PANTHER" id="PTHR43867">
    <property type="entry name" value="CELLULOSE SYNTHASE CATALYTIC SUBUNIT A [UDP-FORMING]"/>
    <property type="match status" value="1"/>
</dbReference>
<evidence type="ECO:0000256" key="5">
    <source>
        <dbReference type="ARBA" id="ARBA00018714"/>
    </source>
</evidence>
<dbReference type="RefSeq" id="WP_237484619.1">
    <property type="nucleotide sequence ID" value="NZ_CAKLCM010000002.1"/>
</dbReference>
<keyword evidence="9 16" id="KW-0328">Glycosyltransferase</keyword>
<evidence type="ECO:0000256" key="10">
    <source>
        <dbReference type="ARBA" id="ARBA00022679"/>
    </source>
</evidence>
<dbReference type="InterPro" id="IPR003919">
    <property type="entry name" value="Cell_synth_A"/>
</dbReference>
<feature type="transmembrane region" description="Helical" evidence="16">
    <location>
        <begin position="376"/>
        <end position="404"/>
    </location>
</feature>
<dbReference type="NCBIfam" id="TIGR03030">
    <property type="entry name" value="CelA"/>
    <property type="match status" value="1"/>
</dbReference>
<dbReference type="EC" id="2.4.1.12" evidence="4 16"/>
<feature type="domain" description="Glycosyltransferase 2-like" evidence="17">
    <location>
        <begin position="131"/>
        <end position="301"/>
    </location>
</feature>
<evidence type="ECO:0000256" key="16">
    <source>
        <dbReference type="RuleBase" id="RU365020"/>
    </source>
</evidence>
<dbReference type="Gene3D" id="2.40.10.220">
    <property type="entry name" value="predicted glycosyltransferase like domains"/>
    <property type="match status" value="1"/>
</dbReference>
<dbReference type="PRINTS" id="PR01439">
    <property type="entry name" value="CELLSNTHASEA"/>
</dbReference>
<evidence type="ECO:0000259" key="17">
    <source>
        <dbReference type="Pfam" id="PF00535"/>
    </source>
</evidence>
<evidence type="ECO:0000256" key="11">
    <source>
        <dbReference type="ARBA" id="ARBA00022692"/>
    </source>
</evidence>
<keyword evidence="20" id="KW-1185">Reference proteome</keyword>
<evidence type="ECO:0000256" key="9">
    <source>
        <dbReference type="ARBA" id="ARBA00022676"/>
    </source>
</evidence>
<keyword evidence="14 16" id="KW-0472">Membrane</keyword>
<evidence type="ECO:0000256" key="7">
    <source>
        <dbReference type="ARBA" id="ARBA00022519"/>
    </source>
</evidence>
<evidence type="ECO:0000256" key="8">
    <source>
        <dbReference type="ARBA" id="ARBA00022636"/>
    </source>
</evidence>
<feature type="domain" description="PilZ" evidence="18">
    <location>
        <begin position="550"/>
        <end position="643"/>
    </location>
</feature>
<keyword evidence="11 16" id="KW-0812">Transmembrane</keyword>
<evidence type="ECO:0000256" key="13">
    <source>
        <dbReference type="ARBA" id="ARBA00022989"/>
    </source>
</evidence>
<feature type="transmembrane region" description="Helical" evidence="16">
    <location>
        <begin position="84"/>
        <end position="106"/>
    </location>
</feature>
<dbReference type="InterPro" id="IPR050321">
    <property type="entry name" value="Glycosyltr_2/OpgH_subfam"/>
</dbReference>
<evidence type="ECO:0000256" key="12">
    <source>
        <dbReference type="ARBA" id="ARBA00022916"/>
    </source>
</evidence>
<evidence type="ECO:0000256" key="14">
    <source>
        <dbReference type="ARBA" id="ARBA00023136"/>
    </source>
</evidence>
<evidence type="ECO:0000256" key="6">
    <source>
        <dbReference type="ARBA" id="ARBA00022475"/>
    </source>
</evidence>
<protein>
    <recommendedName>
        <fullName evidence="5 16">Cellulose synthase catalytic subunit [UDP-forming]</fullName>
        <ecNumber evidence="4 16">2.4.1.12</ecNumber>
    </recommendedName>
</protein>
<sequence length="705" mass="79486">MNKLRLILLLVILTPIIMLVVMTPMDGDKQYLFALFSLGALLLLNFSKSRKVSIVMVVFSIITSTRYLYYRATETLLFETQFEAILGIILFIAEVYSWTMLLLGYLQTSFPLERKIEPLPKDTSLWPTVDVYIPTYNEELDVVQDTVLAAQCLDYPRDKLNIYLLDDGNRQEFAVFAANSGVGYITRTDNTHAKAGNLNNALKLTKGDLICIFDCDHVSTRIFLQATVGAFVKDPKLGIIQTPHHFYSPDPFERNLYGGRDIPNEGELFYGPIQQGNDTWNASFFCGSCAVLRRTAIEEIGGIAVETVTEDAHTALKMQRLGWSTAYLPLRLSAGLATERLGVHVVQRNRWARGMVQIFRLDNPLFGKGLSIQQRLCYLSAMMYFLFPLPRVIYLVAPLAYLLFDLKIIHASAPVIFAYALPHFIISTMVTSRLNGQHRYSFWGDIYDIALSLHLVIPTLITIFSPHRGKFNVTDKGQLLDKTYFDFNIVRPHIIVALLLVVAVLWGGWRMVFHHQFDMNPNVLALNIGWAFYSLFFLSAAIATGRETKQVRNTIRLDVTIPAVVHYANGIASRSNTIDVSMGGCLLDIHQQPESPIEQVELELQSGAISIPVTKTIINAKGCALQFDEMSITQRRELVRIVLARADAWVTPPRAKDNALRSMVTISQCVYDVLRASIRERRSNKGLENKEIAANKDTAKQELTS</sequence>
<gene>
    <name evidence="19" type="primary">acsAB</name>
    <name evidence="19" type="ORF">VHP8226_01684</name>
</gene>
<dbReference type="Gene3D" id="3.90.550.10">
    <property type="entry name" value="Spore Coat Polysaccharide Biosynthesis Protein SpsA, Chain A"/>
    <property type="match status" value="1"/>
</dbReference>
<keyword evidence="7 16" id="KW-0997">Cell inner membrane</keyword>
<accession>A0ABN8DHD3</accession>
<comment type="similarity">
    <text evidence="3">Belongs to the glycosyltransferase 2 family.</text>
</comment>
<evidence type="ECO:0000259" key="18">
    <source>
        <dbReference type="Pfam" id="PF07238"/>
    </source>
</evidence>
<organism evidence="19 20">
    <name type="scientific">Vibrio hippocampi</name>
    <dbReference type="NCBI Taxonomy" id="654686"/>
    <lineage>
        <taxon>Bacteria</taxon>
        <taxon>Pseudomonadati</taxon>
        <taxon>Pseudomonadota</taxon>
        <taxon>Gammaproteobacteria</taxon>
        <taxon>Vibrionales</taxon>
        <taxon>Vibrionaceae</taxon>
        <taxon>Vibrio</taxon>
    </lineage>
</organism>
<keyword evidence="8 16" id="KW-0973">c-di-GMP</keyword>
<feature type="transmembrane region" description="Helical" evidence="16">
    <location>
        <begin position="446"/>
        <end position="465"/>
    </location>
</feature>
<dbReference type="PANTHER" id="PTHR43867:SF2">
    <property type="entry name" value="CELLULOSE SYNTHASE CATALYTIC SUBUNIT A [UDP-FORMING]"/>
    <property type="match status" value="1"/>
</dbReference>
<feature type="transmembrane region" description="Helical" evidence="16">
    <location>
        <begin position="54"/>
        <end position="72"/>
    </location>
</feature>
<comment type="catalytic activity">
    <reaction evidence="15 16">
        <text>[(1-&gt;4)-beta-D-glucosyl](n) + UDP-alpha-D-glucose = [(1-&gt;4)-beta-D-glucosyl](n+1) + UDP + H(+)</text>
        <dbReference type="Rhea" id="RHEA:19929"/>
        <dbReference type="Rhea" id="RHEA-COMP:10033"/>
        <dbReference type="Rhea" id="RHEA-COMP:10034"/>
        <dbReference type="ChEBI" id="CHEBI:15378"/>
        <dbReference type="ChEBI" id="CHEBI:18246"/>
        <dbReference type="ChEBI" id="CHEBI:58223"/>
        <dbReference type="ChEBI" id="CHEBI:58885"/>
        <dbReference type="EC" id="2.4.1.12"/>
    </reaction>
</comment>